<dbReference type="AlphaFoldDB" id="A0A1Y1QVQ5"/>
<proteinExistence type="predicted"/>
<evidence type="ECO:0000313" key="1">
    <source>
        <dbReference type="EMBL" id="OQX14812.1"/>
    </source>
</evidence>
<dbReference type="Proteomes" id="UP000192491">
    <property type="component" value="Unassembled WGS sequence"/>
</dbReference>
<organism evidence="1 2">
    <name type="scientific">Thiothrix lacustris</name>
    <dbReference type="NCBI Taxonomy" id="525917"/>
    <lineage>
        <taxon>Bacteria</taxon>
        <taxon>Pseudomonadati</taxon>
        <taxon>Pseudomonadota</taxon>
        <taxon>Gammaproteobacteria</taxon>
        <taxon>Thiotrichales</taxon>
        <taxon>Thiotrichaceae</taxon>
        <taxon>Thiothrix</taxon>
    </lineage>
</organism>
<name>A0A1Y1QVQ5_9GAMM</name>
<accession>A0A1Y1QVQ5</accession>
<comment type="caution">
    <text evidence="1">The sequence shown here is derived from an EMBL/GenBank/DDBJ whole genome shotgun (WGS) entry which is preliminary data.</text>
</comment>
<sequence length="168" mass="19056">MLFCKQRVNIFGYQNQLLAVNTMGMTYWLNVRDGDLIESEENDLSITCKLTDTLDRVCLALGVQAISEFVDGTEMNQEYDDEFDVPDDDDELYAEGTRPYPLDEMRWCTANSGLETFRALQTHLSESSESFELDADDADMLAAELDEIIELLEEAAAQGRTFHLEMLG</sequence>
<gene>
    <name evidence="1" type="ORF">BWK73_08430</name>
</gene>
<dbReference type="EMBL" id="MTEJ01000023">
    <property type="protein sequence ID" value="OQX14812.1"/>
    <property type="molecule type" value="Genomic_DNA"/>
</dbReference>
<protein>
    <submittedName>
        <fullName evidence="1">Uncharacterized protein</fullName>
    </submittedName>
</protein>
<evidence type="ECO:0000313" key="2">
    <source>
        <dbReference type="Proteomes" id="UP000192491"/>
    </source>
</evidence>
<reference evidence="1 2" key="1">
    <citation type="submission" date="2017-01" db="EMBL/GenBank/DDBJ databases">
        <title>Novel large sulfur bacteria in the metagenomes of groundwater-fed chemosynthetic microbial mats in the Lake Huron basin.</title>
        <authorList>
            <person name="Sharrar A.M."/>
            <person name="Flood B.E."/>
            <person name="Bailey J.V."/>
            <person name="Jones D.S."/>
            <person name="Biddanda B."/>
            <person name="Ruberg S.A."/>
            <person name="Marcus D.N."/>
            <person name="Dick G.J."/>
        </authorList>
    </citation>
    <scope>NUCLEOTIDE SEQUENCE [LARGE SCALE GENOMIC DNA]</scope>
    <source>
        <strain evidence="1">A8</strain>
    </source>
</reference>